<comment type="caution">
    <text evidence="1">The sequence shown here is derived from an EMBL/GenBank/DDBJ whole genome shotgun (WGS) entry which is preliminary data.</text>
</comment>
<dbReference type="RefSeq" id="WP_101195939.1">
    <property type="nucleotide sequence ID" value="NZ_PJCG01000001.1"/>
</dbReference>
<name>A0A2N1IYR7_9PSED</name>
<gene>
    <name evidence="1" type="ORF">CXB65_00080</name>
</gene>
<evidence type="ECO:0000313" key="1">
    <source>
        <dbReference type="EMBL" id="PKI25879.1"/>
    </source>
</evidence>
<dbReference type="InterPro" id="IPR014985">
    <property type="entry name" value="WbqC"/>
</dbReference>
<dbReference type="Pfam" id="PF08889">
    <property type="entry name" value="WbqC"/>
    <property type="match status" value="1"/>
</dbReference>
<dbReference type="EMBL" id="PJCG01000001">
    <property type="protein sequence ID" value="PKI25879.1"/>
    <property type="molecule type" value="Genomic_DNA"/>
</dbReference>
<organism evidence="1 2">
    <name type="scientific">Pseudomonas monteilii</name>
    <dbReference type="NCBI Taxonomy" id="76759"/>
    <lineage>
        <taxon>Bacteria</taxon>
        <taxon>Pseudomonadati</taxon>
        <taxon>Pseudomonadota</taxon>
        <taxon>Gammaproteobacteria</taxon>
        <taxon>Pseudomonadales</taxon>
        <taxon>Pseudomonadaceae</taxon>
        <taxon>Pseudomonas</taxon>
    </lineage>
</organism>
<dbReference type="AlphaFoldDB" id="A0A2N1IYR7"/>
<sequence>MKLAIMQPYLFPYAGYFSLVGQVDKFVFFDDVNFIKAGWINRNRLIISGDVRYFTVPLSGASQNIKINEVKVQPRATWERKLLTSIEHSYSKAPNFRQAFDLVQEVLGVGDFENIGQLAKRSVRICADRIGVSTDFVESSTIYDNQHLSSADRLIDICLKEGANVYVNQPGGRSLYGADVFSAKGISLEFNDSLLKSYKQFSDNFTPGLSVLDMMMFNSFEECKSLILS</sequence>
<evidence type="ECO:0008006" key="3">
    <source>
        <dbReference type="Google" id="ProtNLM"/>
    </source>
</evidence>
<proteinExistence type="predicted"/>
<evidence type="ECO:0000313" key="2">
    <source>
        <dbReference type="Proteomes" id="UP000233399"/>
    </source>
</evidence>
<reference evidence="1 2" key="1">
    <citation type="submission" date="2017-12" db="EMBL/GenBank/DDBJ databases">
        <title>Isolation and characterization of an aerobic denitrifying Pseudomonas monteilii CY06 from aquaculture ponds.</title>
        <authorList>
            <person name="Ma Q."/>
            <person name="Cai Y."/>
            <person name="He Z."/>
        </authorList>
    </citation>
    <scope>NUCLEOTIDE SEQUENCE [LARGE SCALE GENOMIC DNA]</scope>
    <source>
        <strain evidence="1 2">CY06</strain>
    </source>
</reference>
<dbReference type="Proteomes" id="UP000233399">
    <property type="component" value="Unassembled WGS sequence"/>
</dbReference>
<accession>A0A2N1IYR7</accession>
<protein>
    <recommendedName>
        <fullName evidence="3">WbqC family protein</fullName>
    </recommendedName>
</protein>